<proteinExistence type="predicted"/>
<feature type="non-terminal residue" evidence="1">
    <location>
        <position position="103"/>
    </location>
</feature>
<protein>
    <submittedName>
        <fullName evidence="1">Uncharacterized protein</fullName>
    </submittedName>
</protein>
<dbReference type="Proteomes" id="UP000886842">
    <property type="component" value="Unassembled WGS sequence"/>
</dbReference>
<name>A0A9D1KL17_9ACTN</name>
<sequence length="103" mass="11810">MTTPETNHAPAAPGKLGEPVDVMAMRRYLDQLDLWLRLRRDELDEVDQAVQSSKEDNLTGDIMLSMMLWKAVEDRQQLLMATWDGGRVGPTERERLSSLIWGR</sequence>
<organism evidence="1 2">
    <name type="scientific">Candidatus Avipropionibacterium avicola</name>
    <dbReference type="NCBI Taxonomy" id="2840701"/>
    <lineage>
        <taxon>Bacteria</taxon>
        <taxon>Bacillati</taxon>
        <taxon>Actinomycetota</taxon>
        <taxon>Actinomycetes</taxon>
        <taxon>Propionibacteriales</taxon>
        <taxon>Propionibacteriaceae</taxon>
        <taxon>Propionibacteriaceae incertae sedis</taxon>
        <taxon>Candidatus Avipropionibacterium</taxon>
    </lineage>
</organism>
<reference evidence="1" key="2">
    <citation type="journal article" date="2021" name="PeerJ">
        <title>Extensive microbial diversity within the chicken gut microbiome revealed by metagenomics and culture.</title>
        <authorList>
            <person name="Gilroy R."/>
            <person name="Ravi A."/>
            <person name="Getino M."/>
            <person name="Pursley I."/>
            <person name="Horton D.L."/>
            <person name="Alikhan N.F."/>
            <person name="Baker D."/>
            <person name="Gharbi K."/>
            <person name="Hall N."/>
            <person name="Watson M."/>
            <person name="Adriaenssens E.M."/>
            <person name="Foster-Nyarko E."/>
            <person name="Jarju S."/>
            <person name="Secka A."/>
            <person name="Antonio M."/>
            <person name="Oren A."/>
            <person name="Chaudhuri R.R."/>
            <person name="La Ragione R."/>
            <person name="Hildebrand F."/>
            <person name="Pallen M.J."/>
        </authorList>
    </citation>
    <scope>NUCLEOTIDE SEQUENCE</scope>
    <source>
        <strain evidence="1">ChiGjej1B1-24693</strain>
    </source>
</reference>
<gene>
    <name evidence="1" type="ORF">IAA98_04420</name>
</gene>
<reference evidence="1" key="1">
    <citation type="submission" date="2020-10" db="EMBL/GenBank/DDBJ databases">
        <authorList>
            <person name="Gilroy R."/>
        </authorList>
    </citation>
    <scope>NUCLEOTIDE SEQUENCE</scope>
    <source>
        <strain evidence="1">ChiGjej1B1-24693</strain>
    </source>
</reference>
<dbReference type="AlphaFoldDB" id="A0A9D1KL17"/>
<accession>A0A9D1KL17</accession>
<dbReference type="EMBL" id="DVLP01000131">
    <property type="protein sequence ID" value="HIT74809.1"/>
    <property type="molecule type" value="Genomic_DNA"/>
</dbReference>
<evidence type="ECO:0000313" key="2">
    <source>
        <dbReference type="Proteomes" id="UP000886842"/>
    </source>
</evidence>
<comment type="caution">
    <text evidence="1">The sequence shown here is derived from an EMBL/GenBank/DDBJ whole genome shotgun (WGS) entry which is preliminary data.</text>
</comment>
<evidence type="ECO:0000313" key="1">
    <source>
        <dbReference type="EMBL" id="HIT74809.1"/>
    </source>
</evidence>